<dbReference type="GO" id="GO:0003735">
    <property type="term" value="F:structural constituent of ribosome"/>
    <property type="evidence" value="ECO:0007669"/>
    <property type="project" value="InterPro"/>
</dbReference>
<dbReference type="EMBL" id="AP018712">
    <property type="protein sequence ID" value="BBE30882.1"/>
    <property type="molecule type" value="Genomic_DNA"/>
</dbReference>
<dbReference type="PANTHER" id="PTHR21349">
    <property type="entry name" value="50S RIBOSOMAL PROTEIN L21"/>
    <property type="match status" value="1"/>
</dbReference>
<dbReference type="KEGG" id="ocy:OSSY52_10230"/>
<comment type="subunit">
    <text evidence="6">Part of the 50S ribosomal subunit. Contacts protein L20.</text>
</comment>
<dbReference type="GO" id="GO:1990904">
    <property type="term" value="C:ribonucleoprotein complex"/>
    <property type="evidence" value="ECO:0007669"/>
    <property type="project" value="UniProtKB-KW"/>
</dbReference>
<keyword evidence="4 6" id="KW-0689">Ribosomal protein</keyword>
<evidence type="ECO:0000256" key="2">
    <source>
        <dbReference type="ARBA" id="ARBA00022730"/>
    </source>
</evidence>
<dbReference type="InterPro" id="IPR036164">
    <property type="entry name" value="bL21-like_sf"/>
</dbReference>
<sequence>MYAIIDFGGKQYKVEEGQVLYTETVKGIEAGSEYVFDKVVFLKSEDGAKMGKPFVEGASVKAEVVEHGRDNKILVVKFRGRKMYRRRMGHRQNYTALKITKIVG</sequence>
<comment type="function">
    <text evidence="6 7">This protein binds to 23S rRNA in the presence of protein L20.</text>
</comment>
<protein>
    <recommendedName>
        <fullName evidence="6">Large ribosomal subunit protein bL21</fullName>
    </recommendedName>
</protein>
<organism evidence="8 9">
    <name type="scientific">Tepiditoga spiralis</name>
    <dbReference type="NCBI Taxonomy" id="2108365"/>
    <lineage>
        <taxon>Bacteria</taxon>
        <taxon>Thermotogati</taxon>
        <taxon>Thermotogota</taxon>
        <taxon>Thermotogae</taxon>
        <taxon>Petrotogales</taxon>
        <taxon>Petrotogaceae</taxon>
        <taxon>Tepiditoga</taxon>
    </lineage>
</organism>
<dbReference type="GO" id="GO:0005737">
    <property type="term" value="C:cytoplasm"/>
    <property type="evidence" value="ECO:0007669"/>
    <property type="project" value="UniProtKB-ARBA"/>
</dbReference>
<gene>
    <name evidence="6 8" type="primary">rplU</name>
    <name evidence="8" type="ORF">OSSY52_10230</name>
</gene>
<dbReference type="GO" id="GO:0006412">
    <property type="term" value="P:translation"/>
    <property type="evidence" value="ECO:0007669"/>
    <property type="project" value="UniProtKB-UniRule"/>
</dbReference>
<dbReference type="PANTHER" id="PTHR21349:SF0">
    <property type="entry name" value="LARGE RIBOSOMAL SUBUNIT PROTEIN BL21M"/>
    <property type="match status" value="1"/>
</dbReference>
<evidence type="ECO:0000256" key="3">
    <source>
        <dbReference type="ARBA" id="ARBA00022884"/>
    </source>
</evidence>
<comment type="similarity">
    <text evidence="1 6 7">Belongs to the bacterial ribosomal protein bL21 family.</text>
</comment>
<evidence type="ECO:0000256" key="1">
    <source>
        <dbReference type="ARBA" id="ARBA00008563"/>
    </source>
</evidence>
<accession>A0A7G1G9V2</accession>
<dbReference type="NCBIfam" id="TIGR00061">
    <property type="entry name" value="L21"/>
    <property type="match status" value="1"/>
</dbReference>
<dbReference type="RefSeq" id="WP_190615949.1">
    <property type="nucleotide sequence ID" value="NZ_AP018712.1"/>
</dbReference>
<name>A0A7G1G9V2_9BACT</name>
<evidence type="ECO:0000313" key="8">
    <source>
        <dbReference type="EMBL" id="BBE30882.1"/>
    </source>
</evidence>
<keyword evidence="2 6" id="KW-0699">rRNA-binding</keyword>
<evidence type="ECO:0000256" key="7">
    <source>
        <dbReference type="RuleBase" id="RU000562"/>
    </source>
</evidence>
<evidence type="ECO:0000256" key="6">
    <source>
        <dbReference type="HAMAP-Rule" id="MF_01363"/>
    </source>
</evidence>
<dbReference type="SUPFAM" id="SSF141091">
    <property type="entry name" value="L21p-like"/>
    <property type="match status" value="1"/>
</dbReference>
<dbReference type="InterPro" id="IPR028909">
    <property type="entry name" value="bL21-like"/>
</dbReference>
<dbReference type="InterPro" id="IPR001787">
    <property type="entry name" value="Ribosomal_bL21"/>
</dbReference>
<dbReference type="Proteomes" id="UP000516361">
    <property type="component" value="Chromosome"/>
</dbReference>
<keyword evidence="9" id="KW-1185">Reference proteome</keyword>
<evidence type="ECO:0000256" key="5">
    <source>
        <dbReference type="ARBA" id="ARBA00023274"/>
    </source>
</evidence>
<dbReference type="PROSITE" id="PS01169">
    <property type="entry name" value="RIBOSOMAL_L21"/>
    <property type="match status" value="1"/>
</dbReference>
<dbReference type="GO" id="GO:0019843">
    <property type="term" value="F:rRNA binding"/>
    <property type="evidence" value="ECO:0007669"/>
    <property type="project" value="UniProtKB-UniRule"/>
</dbReference>
<reference evidence="8 9" key="1">
    <citation type="submission" date="2018-06" db="EMBL/GenBank/DDBJ databases">
        <title>Genome sequencing of Oceanotoga sp. sy52.</title>
        <authorList>
            <person name="Mori K."/>
        </authorList>
    </citation>
    <scope>NUCLEOTIDE SEQUENCE [LARGE SCALE GENOMIC DNA]</scope>
    <source>
        <strain evidence="9">sy52</strain>
    </source>
</reference>
<dbReference type="FunCoup" id="A0A7G1G9V2">
    <property type="interactions" value="331"/>
</dbReference>
<dbReference type="InParanoid" id="A0A7G1G9V2"/>
<keyword evidence="3 6" id="KW-0694">RNA-binding</keyword>
<dbReference type="InterPro" id="IPR018258">
    <property type="entry name" value="Ribosomal_bL21_CS"/>
</dbReference>
<evidence type="ECO:0000313" key="9">
    <source>
        <dbReference type="Proteomes" id="UP000516361"/>
    </source>
</evidence>
<keyword evidence="5 6" id="KW-0687">Ribonucleoprotein</keyword>
<dbReference type="AlphaFoldDB" id="A0A7G1G9V2"/>
<dbReference type="GO" id="GO:0005840">
    <property type="term" value="C:ribosome"/>
    <property type="evidence" value="ECO:0007669"/>
    <property type="project" value="UniProtKB-KW"/>
</dbReference>
<evidence type="ECO:0000256" key="4">
    <source>
        <dbReference type="ARBA" id="ARBA00022980"/>
    </source>
</evidence>
<dbReference type="Pfam" id="PF00829">
    <property type="entry name" value="Ribosomal_L21p"/>
    <property type="match status" value="1"/>
</dbReference>
<proteinExistence type="inferred from homology"/>
<dbReference type="HAMAP" id="MF_01363">
    <property type="entry name" value="Ribosomal_bL21"/>
    <property type="match status" value="1"/>
</dbReference>